<dbReference type="SUPFAM" id="SSF57701">
    <property type="entry name" value="Zn2/Cys6 DNA-binding domain"/>
    <property type="match status" value="1"/>
</dbReference>
<evidence type="ECO:0000256" key="2">
    <source>
        <dbReference type="ARBA" id="ARBA00022723"/>
    </source>
</evidence>
<dbReference type="GO" id="GO:0005634">
    <property type="term" value="C:nucleus"/>
    <property type="evidence" value="ECO:0007669"/>
    <property type="project" value="UniProtKB-SubCell"/>
</dbReference>
<feature type="compositionally biased region" description="Low complexity" evidence="7">
    <location>
        <begin position="83"/>
        <end position="100"/>
    </location>
</feature>
<comment type="caution">
    <text evidence="9">The sequence shown here is derived from an EMBL/GenBank/DDBJ whole genome shotgun (WGS) entry which is preliminary data.</text>
</comment>
<dbReference type="RefSeq" id="XP_045961816.1">
    <property type="nucleotide sequence ID" value="XM_046104656.1"/>
</dbReference>
<dbReference type="GO" id="GO:0006351">
    <property type="term" value="P:DNA-templated transcription"/>
    <property type="evidence" value="ECO:0007669"/>
    <property type="project" value="InterPro"/>
</dbReference>
<keyword evidence="10" id="KW-1185">Reference proteome</keyword>
<dbReference type="GO" id="GO:0000981">
    <property type="term" value="F:DNA-binding transcription factor activity, RNA polymerase II-specific"/>
    <property type="evidence" value="ECO:0007669"/>
    <property type="project" value="InterPro"/>
</dbReference>
<evidence type="ECO:0000256" key="1">
    <source>
        <dbReference type="ARBA" id="ARBA00004123"/>
    </source>
</evidence>
<dbReference type="InterPro" id="IPR050987">
    <property type="entry name" value="AtrR-like"/>
</dbReference>
<reference evidence="9" key="1">
    <citation type="journal article" date="2021" name="Nat. Commun.">
        <title>Genetic determinants of endophytism in the Arabidopsis root mycobiome.</title>
        <authorList>
            <person name="Mesny F."/>
            <person name="Miyauchi S."/>
            <person name="Thiergart T."/>
            <person name="Pickel B."/>
            <person name="Atanasova L."/>
            <person name="Karlsson M."/>
            <person name="Huettel B."/>
            <person name="Barry K.W."/>
            <person name="Haridas S."/>
            <person name="Chen C."/>
            <person name="Bauer D."/>
            <person name="Andreopoulos W."/>
            <person name="Pangilinan J."/>
            <person name="LaButti K."/>
            <person name="Riley R."/>
            <person name="Lipzen A."/>
            <person name="Clum A."/>
            <person name="Drula E."/>
            <person name="Henrissat B."/>
            <person name="Kohler A."/>
            <person name="Grigoriev I.V."/>
            <person name="Martin F.M."/>
            <person name="Hacquard S."/>
        </authorList>
    </citation>
    <scope>NUCLEOTIDE SEQUENCE</scope>
    <source>
        <strain evidence="9">MPI-SDFR-AT-0073</strain>
    </source>
</reference>
<evidence type="ECO:0000256" key="4">
    <source>
        <dbReference type="ARBA" id="ARBA00023125"/>
    </source>
</evidence>
<evidence type="ECO:0000256" key="6">
    <source>
        <dbReference type="ARBA" id="ARBA00023242"/>
    </source>
</evidence>
<dbReference type="SMART" id="SM00906">
    <property type="entry name" value="Fungal_trans"/>
    <property type="match status" value="1"/>
</dbReference>
<dbReference type="InterPro" id="IPR036864">
    <property type="entry name" value="Zn2-C6_fun-type_DNA-bd_sf"/>
</dbReference>
<evidence type="ECO:0000256" key="5">
    <source>
        <dbReference type="ARBA" id="ARBA00023163"/>
    </source>
</evidence>
<dbReference type="Proteomes" id="UP000758603">
    <property type="component" value="Unassembled WGS sequence"/>
</dbReference>
<evidence type="ECO:0000313" key="9">
    <source>
        <dbReference type="EMBL" id="KAH6657582.1"/>
    </source>
</evidence>
<evidence type="ECO:0000256" key="3">
    <source>
        <dbReference type="ARBA" id="ARBA00023015"/>
    </source>
</evidence>
<dbReference type="Pfam" id="PF04082">
    <property type="entry name" value="Fungal_trans"/>
    <property type="match status" value="1"/>
</dbReference>
<proteinExistence type="predicted"/>
<keyword evidence="6" id="KW-0539">Nucleus</keyword>
<gene>
    <name evidence="9" type="ORF">BKA67DRAFT_590998</name>
</gene>
<sequence>MESTAKPRKRACDSCYKRKIQCDGESPQCNWCKHHDLECTFDRPKRAANKVTKTRKEAKDKGLSQRIERLEQILAEKRKHDSSVSSSSADGGSGVTDAASPRSLGSSPARLLDQPPGADVVGSYGKLHFAGYQLGEISSYHGLPLFSPNGQKWIESRTGQVGVFPNLGLPLWHNPQLGHDALLVPASNFDLPDRQVTEEYFSLFCNSPIRLVFPIVEPELFLRTINTAYQPPPKILSSEHATAKACVFSFVCVVNLFEPLPGVPLLDIDACALKAQYLLPQVLIDASIEVLQVALMQCIYHLFSGKFQSASMFHTMACRILFMLGTHTHGTDPLAAKPEGETDESWRLECHLRKYFWMLYSFDKDIALRSGQPPVIPDDHCDLTLPKGYSKDARGWYIDTAGNPYLPGDLKLAMIKSKAVQRLHSINALRKSDAELLRDVRELDDELEEWRLSLDPSIRPKLSYRAEEGKVDRNTSISQKMHYIITNFEYHYLMATIHQTTSRCRSWYNRKSGEIEGVSSSLALSVEASRSTLVFLGTAVRELACESFWLMIFYPINAVLTVFCNILLNPLDTRAEADLKLLGTAPELIKTMNFRRHTIGEVIHIKMIEDFVAELVRLGSCAIQKARQTQHFEAQNPEELCLGGIL</sequence>
<dbReference type="SMART" id="SM00066">
    <property type="entry name" value="GAL4"/>
    <property type="match status" value="1"/>
</dbReference>
<dbReference type="GO" id="GO:0003677">
    <property type="term" value="F:DNA binding"/>
    <property type="evidence" value="ECO:0007669"/>
    <property type="project" value="UniProtKB-KW"/>
</dbReference>
<accession>A0A9P8USD2</accession>
<dbReference type="OrthoDB" id="4116913at2759"/>
<evidence type="ECO:0000259" key="8">
    <source>
        <dbReference type="PROSITE" id="PS50048"/>
    </source>
</evidence>
<name>A0A9P8USD2_9PEZI</name>
<comment type="subcellular location">
    <subcellularLocation>
        <location evidence="1">Nucleus</location>
    </subcellularLocation>
</comment>
<organism evidence="9 10">
    <name type="scientific">Truncatella angustata</name>
    <dbReference type="NCBI Taxonomy" id="152316"/>
    <lineage>
        <taxon>Eukaryota</taxon>
        <taxon>Fungi</taxon>
        <taxon>Dikarya</taxon>
        <taxon>Ascomycota</taxon>
        <taxon>Pezizomycotina</taxon>
        <taxon>Sordariomycetes</taxon>
        <taxon>Xylariomycetidae</taxon>
        <taxon>Amphisphaeriales</taxon>
        <taxon>Sporocadaceae</taxon>
        <taxon>Truncatella</taxon>
    </lineage>
</organism>
<dbReference type="EMBL" id="JAGPXC010000002">
    <property type="protein sequence ID" value="KAH6657582.1"/>
    <property type="molecule type" value="Genomic_DNA"/>
</dbReference>
<dbReference type="PANTHER" id="PTHR46910:SF37">
    <property type="entry name" value="ZN(II)2CYS6 TRANSCRIPTION FACTOR (EUROFUNG)"/>
    <property type="match status" value="1"/>
</dbReference>
<feature type="domain" description="Zn(2)-C6 fungal-type" evidence="8">
    <location>
        <begin position="11"/>
        <end position="41"/>
    </location>
</feature>
<dbReference type="InterPro" id="IPR007219">
    <property type="entry name" value="XnlR_reg_dom"/>
</dbReference>
<keyword evidence="3" id="KW-0805">Transcription regulation</keyword>
<feature type="region of interest" description="Disordered" evidence="7">
    <location>
        <begin position="75"/>
        <end position="115"/>
    </location>
</feature>
<dbReference type="CDD" id="cd00067">
    <property type="entry name" value="GAL4"/>
    <property type="match status" value="1"/>
</dbReference>
<evidence type="ECO:0000313" key="10">
    <source>
        <dbReference type="Proteomes" id="UP000758603"/>
    </source>
</evidence>
<dbReference type="InterPro" id="IPR001138">
    <property type="entry name" value="Zn2Cys6_DnaBD"/>
</dbReference>
<dbReference type="Gene3D" id="4.10.240.10">
    <property type="entry name" value="Zn(2)-C6 fungal-type DNA-binding domain"/>
    <property type="match status" value="1"/>
</dbReference>
<dbReference type="CDD" id="cd12148">
    <property type="entry name" value="fungal_TF_MHR"/>
    <property type="match status" value="1"/>
</dbReference>
<dbReference type="GeneID" id="70133547"/>
<protein>
    <recommendedName>
        <fullName evidence="8">Zn(2)-C6 fungal-type domain-containing protein</fullName>
    </recommendedName>
</protein>
<dbReference type="AlphaFoldDB" id="A0A9P8USD2"/>
<dbReference type="PANTHER" id="PTHR46910">
    <property type="entry name" value="TRANSCRIPTION FACTOR PDR1"/>
    <property type="match status" value="1"/>
</dbReference>
<keyword evidence="5" id="KW-0804">Transcription</keyword>
<keyword evidence="4" id="KW-0238">DNA-binding</keyword>
<dbReference type="GO" id="GO:0008270">
    <property type="term" value="F:zinc ion binding"/>
    <property type="evidence" value="ECO:0007669"/>
    <property type="project" value="InterPro"/>
</dbReference>
<dbReference type="PROSITE" id="PS50048">
    <property type="entry name" value="ZN2_CY6_FUNGAL_2"/>
    <property type="match status" value="1"/>
</dbReference>
<evidence type="ECO:0000256" key="7">
    <source>
        <dbReference type="SAM" id="MobiDB-lite"/>
    </source>
</evidence>
<dbReference type="Pfam" id="PF00172">
    <property type="entry name" value="Zn_clus"/>
    <property type="match status" value="1"/>
</dbReference>
<keyword evidence="2" id="KW-0479">Metal-binding</keyword>